<dbReference type="PANTHER" id="PTHR11430:SF86">
    <property type="entry name" value="PROSTAGLANDIN-H2 D-ISOMERASE"/>
    <property type="match status" value="1"/>
</dbReference>
<dbReference type="GO" id="GO:0005794">
    <property type="term" value="C:Golgi apparatus"/>
    <property type="evidence" value="ECO:0007669"/>
    <property type="project" value="UniProtKB-SubCell"/>
</dbReference>
<dbReference type="GO" id="GO:0005501">
    <property type="term" value="F:retinoid binding"/>
    <property type="evidence" value="ECO:0007669"/>
    <property type="project" value="Ensembl"/>
</dbReference>
<feature type="signal peptide" evidence="32">
    <location>
        <begin position="1"/>
        <end position="26"/>
    </location>
</feature>
<dbReference type="Gene3D" id="2.40.128.20">
    <property type="match status" value="1"/>
</dbReference>
<keyword evidence="8" id="KW-0813">Transport</keyword>
<dbReference type="GO" id="GO:2000255">
    <property type="term" value="P:negative regulation of male germ cell proliferation"/>
    <property type="evidence" value="ECO:0007669"/>
    <property type="project" value="Ensembl"/>
</dbReference>
<evidence type="ECO:0000256" key="28">
    <source>
        <dbReference type="ARBA" id="ARBA00023891"/>
    </source>
</evidence>
<dbReference type="GO" id="GO:0005615">
    <property type="term" value="C:extracellular space"/>
    <property type="evidence" value="ECO:0007669"/>
    <property type="project" value="Ensembl"/>
</dbReference>
<feature type="chain" id="PRO_5034326545" description="Prostaglandin-H2 D-isomerase" evidence="32">
    <location>
        <begin position="27"/>
        <end position="189"/>
    </location>
</feature>
<evidence type="ECO:0000256" key="12">
    <source>
        <dbReference type="ARBA" id="ARBA00022525"/>
    </source>
</evidence>
<keyword evidence="35" id="KW-1185">Reference proteome</keyword>
<dbReference type="GO" id="GO:0045187">
    <property type="term" value="P:regulation of circadian sleep/wake cycle, sleep"/>
    <property type="evidence" value="ECO:0007669"/>
    <property type="project" value="Ensembl"/>
</dbReference>
<dbReference type="InterPro" id="IPR000566">
    <property type="entry name" value="Lipocln_cytosolic_FA-bd_dom"/>
</dbReference>
<dbReference type="GO" id="GO:0005504">
    <property type="term" value="F:fatty acid binding"/>
    <property type="evidence" value="ECO:0007669"/>
    <property type="project" value="Ensembl"/>
</dbReference>
<feature type="domain" description="Lipocalin/cytosolic fatty-acid binding" evidence="33">
    <location>
        <begin position="39"/>
        <end position="181"/>
    </location>
</feature>
<evidence type="ECO:0000256" key="26">
    <source>
        <dbReference type="ARBA" id="ARBA00023698"/>
    </source>
</evidence>
<keyword evidence="24" id="KW-0413">Isomerase</keyword>
<evidence type="ECO:0000256" key="5">
    <source>
        <dbReference type="ARBA" id="ARBA00004613"/>
    </source>
</evidence>
<evidence type="ECO:0000259" key="33">
    <source>
        <dbReference type="Pfam" id="PF00061"/>
    </source>
</evidence>
<dbReference type="GO" id="GO:0043303">
    <property type="term" value="P:mast cell degranulation"/>
    <property type="evidence" value="ECO:0007669"/>
    <property type="project" value="UniProtKB-KW"/>
</dbReference>
<dbReference type="GO" id="GO:0031965">
    <property type="term" value="C:nuclear membrane"/>
    <property type="evidence" value="ECO:0007669"/>
    <property type="project" value="UniProtKB-SubCell"/>
</dbReference>
<sequence length="189" mass="20883">MATPNTLWLGLVLLGTLGVLQMPAQASVQPNFQEDKFLGRWFTSGLASNSSWFLEKKKMLSMCISLVAAAPDGGFNLTSTFLRKDQCVTRTLMLRPTGTPGCYSYTSPHGGGNHEVSVVETDYENYALLYTESARSPGQDFRMATLYSRTQAPGAEAKEKFTAFAEAQGFTEDNIVFPPRNDKCLEERE</sequence>
<keyword evidence="12" id="KW-0964">Secreted</keyword>
<dbReference type="Proteomes" id="UP000694540">
    <property type="component" value="Unplaced"/>
</dbReference>
<evidence type="ECO:0000256" key="9">
    <source>
        <dbReference type="ARBA" id="ARBA00022490"/>
    </source>
</evidence>
<evidence type="ECO:0000256" key="25">
    <source>
        <dbReference type="ARBA" id="ARBA00023242"/>
    </source>
</evidence>
<keyword evidence="13" id="KW-0643">Prostaglandin biosynthesis</keyword>
<dbReference type="GeneTree" id="ENSGT01120000271921"/>
<dbReference type="SUPFAM" id="SSF50814">
    <property type="entry name" value="Lipocalins"/>
    <property type="match status" value="1"/>
</dbReference>
<keyword evidence="25" id="KW-0539">Nucleus</keyword>
<dbReference type="GO" id="GO:0010467">
    <property type="term" value="P:gene expression"/>
    <property type="evidence" value="ECO:0007669"/>
    <property type="project" value="Ensembl"/>
</dbReference>
<evidence type="ECO:0000256" key="16">
    <source>
        <dbReference type="ARBA" id="ARBA00022824"/>
    </source>
</evidence>
<comment type="subcellular location">
    <subcellularLocation>
        <location evidence="4">Cytoplasm</location>
        <location evidence="4">Perinuclear region</location>
    </subcellularLocation>
    <subcellularLocation>
        <location evidence="3">Golgi apparatus</location>
    </subcellularLocation>
    <subcellularLocation>
        <location evidence="1">Nucleus membrane</location>
    </subcellularLocation>
    <subcellularLocation>
        <location evidence="2">Rough endoplasmic reticulum</location>
    </subcellularLocation>
    <subcellularLocation>
        <location evidence="5">Secreted</location>
    </subcellularLocation>
</comment>
<evidence type="ECO:0000256" key="8">
    <source>
        <dbReference type="ARBA" id="ARBA00022448"/>
    </source>
</evidence>
<dbReference type="PRINTS" id="PR01254">
    <property type="entry name" value="PGNDSYNTHASE"/>
</dbReference>
<keyword evidence="10" id="KW-0644">Prostaglandin metabolism</keyword>
<dbReference type="GO" id="GO:0019371">
    <property type="term" value="P:cyclooxygenase pathway"/>
    <property type="evidence" value="ECO:0007669"/>
    <property type="project" value="Ensembl"/>
</dbReference>
<keyword evidence="11" id="KW-0444">Lipid biosynthesis</keyword>
<evidence type="ECO:0000256" key="24">
    <source>
        <dbReference type="ARBA" id="ARBA00023235"/>
    </source>
</evidence>
<evidence type="ECO:0000256" key="18">
    <source>
        <dbReference type="ARBA" id="ARBA00023034"/>
    </source>
</evidence>
<evidence type="ECO:0000256" key="13">
    <source>
        <dbReference type="ARBA" id="ARBA00022585"/>
    </source>
</evidence>
<evidence type="ECO:0000256" key="6">
    <source>
        <dbReference type="ARBA" id="ARBA00006889"/>
    </source>
</evidence>
<name>A0A8C3WRV0_9CETA</name>
<evidence type="ECO:0000256" key="20">
    <source>
        <dbReference type="ARBA" id="ARBA00023136"/>
    </source>
</evidence>
<evidence type="ECO:0000256" key="31">
    <source>
        <dbReference type="ARBA" id="ARBA00032350"/>
    </source>
</evidence>
<dbReference type="EC" id="5.3.99.2" evidence="27"/>
<evidence type="ECO:0000256" key="10">
    <source>
        <dbReference type="ARBA" id="ARBA00022501"/>
    </source>
</evidence>
<keyword evidence="23" id="KW-0325">Glycoprotein</keyword>
<keyword evidence="18" id="KW-0333">Golgi apparatus</keyword>
<keyword evidence="16" id="KW-0256">Endoplasmic reticulum</keyword>
<evidence type="ECO:0000256" key="15">
    <source>
        <dbReference type="ARBA" id="ARBA00022729"/>
    </source>
</evidence>
<dbReference type="PANTHER" id="PTHR11430">
    <property type="entry name" value="LIPOCALIN"/>
    <property type="match status" value="1"/>
</dbReference>
<dbReference type="GO" id="GO:0048471">
    <property type="term" value="C:perinuclear region of cytoplasm"/>
    <property type="evidence" value="ECO:0007669"/>
    <property type="project" value="UniProtKB-SubCell"/>
</dbReference>
<evidence type="ECO:0000256" key="29">
    <source>
        <dbReference type="ARBA" id="ARBA00030654"/>
    </source>
</evidence>
<dbReference type="Ensembl" id="ENSCWAT00000022102.1">
    <property type="protein sequence ID" value="ENSCWAP00000020370.1"/>
    <property type="gene ID" value="ENSCWAG00000015570.1"/>
</dbReference>
<dbReference type="PRINTS" id="PR00179">
    <property type="entry name" value="LIPOCALIN"/>
</dbReference>
<evidence type="ECO:0000256" key="1">
    <source>
        <dbReference type="ARBA" id="ARBA00004126"/>
    </source>
</evidence>
<keyword evidence="17" id="KW-0276">Fatty acid metabolism</keyword>
<keyword evidence="19" id="KW-0443">Lipid metabolism</keyword>
<comment type="subunit">
    <text evidence="7">Monomer.</text>
</comment>
<keyword evidence="21" id="KW-1015">Disulfide bond</keyword>
<evidence type="ECO:0000256" key="17">
    <source>
        <dbReference type="ARBA" id="ARBA00022832"/>
    </source>
</evidence>
<keyword evidence="9" id="KW-0963">Cytoplasm</keyword>
<gene>
    <name evidence="34" type="primary">PTGDS</name>
</gene>
<evidence type="ECO:0000256" key="19">
    <source>
        <dbReference type="ARBA" id="ARBA00023098"/>
    </source>
</evidence>
<evidence type="ECO:0000256" key="30">
    <source>
        <dbReference type="ARBA" id="ARBA00031917"/>
    </source>
</evidence>
<dbReference type="InterPro" id="IPR002345">
    <property type="entry name" value="Lipocalin"/>
</dbReference>
<keyword evidence="20" id="KW-0472">Membrane</keyword>
<keyword evidence="14" id="KW-0467">Mast cell degranulation</keyword>
<evidence type="ECO:0000256" key="3">
    <source>
        <dbReference type="ARBA" id="ARBA00004555"/>
    </source>
</evidence>
<dbReference type="AlphaFoldDB" id="A0A8C3WRV0"/>
<reference evidence="34" key="1">
    <citation type="submission" date="2025-08" db="UniProtKB">
        <authorList>
            <consortium name="Ensembl"/>
        </authorList>
    </citation>
    <scope>IDENTIFICATION</scope>
</reference>
<evidence type="ECO:0000256" key="2">
    <source>
        <dbReference type="ARBA" id="ARBA00004427"/>
    </source>
</evidence>
<dbReference type="GO" id="GO:0004667">
    <property type="term" value="F:prostaglandin-D synthase activity"/>
    <property type="evidence" value="ECO:0007669"/>
    <property type="project" value="UniProtKB-EC"/>
</dbReference>
<evidence type="ECO:0000256" key="14">
    <source>
        <dbReference type="ARBA" id="ARBA00022675"/>
    </source>
</evidence>
<evidence type="ECO:0000313" key="34">
    <source>
        <dbReference type="Ensembl" id="ENSCWAP00000020370.1"/>
    </source>
</evidence>
<dbReference type="InterPro" id="IPR012674">
    <property type="entry name" value="Calycin"/>
</dbReference>
<evidence type="ECO:0000256" key="32">
    <source>
        <dbReference type="SAM" id="SignalP"/>
    </source>
</evidence>
<comment type="similarity">
    <text evidence="6">Belongs to the calycin superfamily. Lipocalin family.</text>
</comment>
<keyword evidence="15 32" id="KW-0732">Signal</keyword>
<evidence type="ECO:0000256" key="22">
    <source>
        <dbReference type="ARBA" id="ARBA00023160"/>
    </source>
</evidence>
<comment type="catalytic activity">
    <reaction evidence="26">
        <text>prostaglandin H2 = prostaglandin D2</text>
        <dbReference type="Rhea" id="RHEA:10600"/>
        <dbReference type="ChEBI" id="CHEBI:57405"/>
        <dbReference type="ChEBI" id="CHEBI:57406"/>
        <dbReference type="EC" id="5.3.99.2"/>
    </reaction>
</comment>
<evidence type="ECO:0000313" key="35">
    <source>
        <dbReference type="Proteomes" id="UP000694540"/>
    </source>
</evidence>
<dbReference type="GO" id="GO:0005791">
    <property type="term" value="C:rough endoplasmic reticulum"/>
    <property type="evidence" value="ECO:0007669"/>
    <property type="project" value="UniProtKB-SubCell"/>
</dbReference>
<evidence type="ECO:0000256" key="21">
    <source>
        <dbReference type="ARBA" id="ARBA00023157"/>
    </source>
</evidence>
<evidence type="ECO:0000256" key="23">
    <source>
        <dbReference type="ARBA" id="ARBA00023180"/>
    </source>
</evidence>
<evidence type="ECO:0000256" key="27">
    <source>
        <dbReference type="ARBA" id="ARBA00023799"/>
    </source>
</evidence>
<organism evidence="34 35">
    <name type="scientific">Catagonus wagneri</name>
    <name type="common">Chacoan peccary</name>
    <dbReference type="NCBI Taxonomy" id="51154"/>
    <lineage>
        <taxon>Eukaryota</taxon>
        <taxon>Metazoa</taxon>
        <taxon>Chordata</taxon>
        <taxon>Craniata</taxon>
        <taxon>Vertebrata</taxon>
        <taxon>Euteleostomi</taxon>
        <taxon>Mammalia</taxon>
        <taxon>Eutheria</taxon>
        <taxon>Laurasiatheria</taxon>
        <taxon>Artiodactyla</taxon>
        <taxon>Suina</taxon>
        <taxon>Tayassuidae</taxon>
        <taxon>Catagonus</taxon>
    </lineage>
</organism>
<proteinExistence type="inferred from homology"/>
<dbReference type="Pfam" id="PF00061">
    <property type="entry name" value="Lipocalin"/>
    <property type="match status" value="1"/>
</dbReference>
<evidence type="ECO:0000256" key="4">
    <source>
        <dbReference type="ARBA" id="ARBA00004556"/>
    </source>
</evidence>
<evidence type="ECO:0000256" key="11">
    <source>
        <dbReference type="ARBA" id="ARBA00022516"/>
    </source>
</evidence>
<accession>A0A8C3WRV0</accession>
<reference evidence="34" key="2">
    <citation type="submission" date="2025-09" db="UniProtKB">
        <authorList>
            <consortium name="Ensembl"/>
        </authorList>
    </citation>
    <scope>IDENTIFICATION</scope>
</reference>
<protein>
    <recommendedName>
        <fullName evidence="28">Prostaglandin-H2 D-isomerase</fullName>
        <ecNumber evidence="27">5.3.99.2</ecNumber>
    </recommendedName>
    <alternativeName>
        <fullName evidence="31">Glutathione-independent PGD synthase</fullName>
    </alternativeName>
    <alternativeName>
        <fullName evidence="30">Lipocalin-type prostaglandin-D synthase</fullName>
    </alternativeName>
    <alternativeName>
        <fullName evidence="29">Prostaglandin-D2 synthase</fullName>
    </alternativeName>
</protein>
<evidence type="ECO:0000256" key="7">
    <source>
        <dbReference type="ARBA" id="ARBA00011245"/>
    </source>
</evidence>
<keyword evidence="22" id="KW-0275">Fatty acid biosynthesis</keyword>